<gene>
    <name evidence="1" type="ORF">C2845_PM10G05300</name>
</gene>
<comment type="caution">
    <text evidence="1">The sequence shown here is derived from an EMBL/GenBank/DDBJ whole genome shotgun (WGS) entry which is preliminary data.</text>
</comment>
<evidence type="ECO:0000313" key="2">
    <source>
        <dbReference type="Proteomes" id="UP000275267"/>
    </source>
</evidence>
<reference evidence="2" key="1">
    <citation type="journal article" date="2019" name="Nat. Commun.">
        <title>The genome of broomcorn millet.</title>
        <authorList>
            <person name="Zou C."/>
            <person name="Miki D."/>
            <person name="Li D."/>
            <person name="Tang Q."/>
            <person name="Xiao L."/>
            <person name="Rajput S."/>
            <person name="Deng P."/>
            <person name="Jia W."/>
            <person name="Huang R."/>
            <person name="Zhang M."/>
            <person name="Sun Y."/>
            <person name="Hu J."/>
            <person name="Fu X."/>
            <person name="Schnable P.S."/>
            <person name="Li F."/>
            <person name="Zhang H."/>
            <person name="Feng B."/>
            <person name="Zhu X."/>
            <person name="Liu R."/>
            <person name="Schnable J.C."/>
            <person name="Zhu J.-K."/>
            <person name="Zhang H."/>
        </authorList>
    </citation>
    <scope>NUCLEOTIDE SEQUENCE [LARGE SCALE GENOMIC DNA]</scope>
</reference>
<keyword evidence="2" id="KW-1185">Reference proteome</keyword>
<dbReference type="OrthoDB" id="695258at2759"/>
<accession>A0A3L6PJ73</accession>
<dbReference type="EMBL" id="PQIB02000018">
    <property type="protein sequence ID" value="RLM56371.1"/>
    <property type="molecule type" value="Genomic_DNA"/>
</dbReference>
<dbReference type="Proteomes" id="UP000275267">
    <property type="component" value="Unassembled WGS sequence"/>
</dbReference>
<evidence type="ECO:0000313" key="1">
    <source>
        <dbReference type="EMBL" id="RLM56371.1"/>
    </source>
</evidence>
<proteinExistence type="predicted"/>
<name>A0A3L6PJ73_PANMI</name>
<protein>
    <submittedName>
        <fullName evidence="1">Uncharacterized protein</fullName>
    </submittedName>
</protein>
<organism evidence="1 2">
    <name type="scientific">Panicum miliaceum</name>
    <name type="common">Proso millet</name>
    <name type="synonym">Broomcorn millet</name>
    <dbReference type="NCBI Taxonomy" id="4540"/>
    <lineage>
        <taxon>Eukaryota</taxon>
        <taxon>Viridiplantae</taxon>
        <taxon>Streptophyta</taxon>
        <taxon>Embryophyta</taxon>
        <taxon>Tracheophyta</taxon>
        <taxon>Spermatophyta</taxon>
        <taxon>Magnoliopsida</taxon>
        <taxon>Liliopsida</taxon>
        <taxon>Poales</taxon>
        <taxon>Poaceae</taxon>
        <taxon>PACMAD clade</taxon>
        <taxon>Panicoideae</taxon>
        <taxon>Panicodae</taxon>
        <taxon>Paniceae</taxon>
        <taxon>Panicinae</taxon>
        <taxon>Panicum</taxon>
        <taxon>Panicum sect. Panicum</taxon>
    </lineage>
</organism>
<dbReference type="AlphaFoldDB" id="A0A3L6PJ73"/>
<sequence>MTKVKESHVARVEDLCRRIDTLRRSRPTIVGEIDRLKARKLELMKELRLIGDAITAEETKLAELPNAIDGLEQEKLRYAQ</sequence>